<evidence type="ECO:0000313" key="3">
    <source>
        <dbReference type="EMBL" id="PVY94242.1"/>
    </source>
</evidence>
<reference evidence="3 4" key="1">
    <citation type="submission" date="2018-04" db="EMBL/GenBank/DDBJ databases">
        <title>Genomic Encyclopedia of Type Strains, Phase IV (KMG-IV): sequencing the most valuable type-strain genomes for metagenomic binning, comparative biology and taxonomic classification.</title>
        <authorList>
            <person name="Goeker M."/>
        </authorList>
    </citation>
    <scope>NUCLEOTIDE SEQUENCE [LARGE SCALE GENOMIC DNA]</scope>
    <source>
        <strain evidence="3 4">DSM 20705</strain>
    </source>
</reference>
<accession>A0A2U1E328</accession>
<dbReference type="InterPro" id="IPR003675">
    <property type="entry name" value="Rce1/LyrA-like_dom"/>
</dbReference>
<protein>
    <recommendedName>
        <fullName evidence="2">CAAX prenyl protease 2/Lysostaphin resistance protein A-like domain-containing protein</fullName>
    </recommendedName>
</protein>
<feature type="transmembrane region" description="Helical" evidence="1">
    <location>
        <begin position="319"/>
        <end position="341"/>
    </location>
</feature>
<proteinExistence type="predicted"/>
<dbReference type="RefSeq" id="WP_165803615.1">
    <property type="nucleotide sequence ID" value="NZ_QEKV01000006.1"/>
</dbReference>
<dbReference type="GO" id="GO:0080120">
    <property type="term" value="P:CAAX-box protein maturation"/>
    <property type="evidence" value="ECO:0007669"/>
    <property type="project" value="UniProtKB-ARBA"/>
</dbReference>
<dbReference type="EMBL" id="QEKV01000006">
    <property type="protein sequence ID" value="PVY94242.1"/>
    <property type="molecule type" value="Genomic_DNA"/>
</dbReference>
<feature type="transmembrane region" description="Helical" evidence="1">
    <location>
        <begin position="159"/>
        <end position="181"/>
    </location>
</feature>
<evidence type="ECO:0000256" key="1">
    <source>
        <dbReference type="SAM" id="Phobius"/>
    </source>
</evidence>
<dbReference type="InterPro" id="IPR052710">
    <property type="entry name" value="CAAX_protease"/>
</dbReference>
<feature type="transmembrane region" description="Helical" evidence="1">
    <location>
        <begin position="48"/>
        <end position="68"/>
    </location>
</feature>
<feature type="transmembrane region" description="Helical" evidence="1">
    <location>
        <begin position="74"/>
        <end position="94"/>
    </location>
</feature>
<organism evidence="3 4">
    <name type="scientific">Ezakiella coagulans</name>
    <dbReference type="NCBI Taxonomy" id="46507"/>
    <lineage>
        <taxon>Bacteria</taxon>
        <taxon>Bacillati</taxon>
        <taxon>Bacillota</taxon>
        <taxon>Tissierellia</taxon>
        <taxon>Ezakiella</taxon>
    </lineage>
</organism>
<keyword evidence="1" id="KW-1133">Transmembrane helix</keyword>
<name>A0A2U1E328_9FIRM</name>
<gene>
    <name evidence="3" type="ORF">C7381_106118</name>
</gene>
<keyword evidence="1" id="KW-0472">Membrane</keyword>
<keyword evidence="4" id="KW-1185">Reference proteome</keyword>
<sequence>MSDENKMDNELYDERKDGFESEYTIGTSYENKEANITRKFINYGVPSVIEGSLIYICLTFLFLTLGYVTQSINIYFGIIFTEVVILGVVSYFIAKYKKYDMNLTFSLNRPKRGTILRSIGTMILLYPIAVFINGLFLSLITKFIPLPDNFNAIPVPKSFLSFLVSILLFACLPGIFEELIFRGILFRAFDKMKPWKRIVLTAFLFGLFHYNPFNFIGPFILGIILGFIRYRSNSIVPSMFAHATNNSIAMFLSYTLSDKAAELETANEIDLASNLSTFTIIFVVVIYILMIYAIYKLLKNYPDYKENVSVVSKMHIKEYVMIAVIIFISLVIMSYMVYVLMHSPLLKS</sequence>
<evidence type="ECO:0000259" key="2">
    <source>
        <dbReference type="Pfam" id="PF02517"/>
    </source>
</evidence>
<feature type="domain" description="CAAX prenyl protease 2/Lysostaphin resistance protein A-like" evidence="2">
    <location>
        <begin position="161"/>
        <end position="247"/>
    </location>
</feature>
<dbReference type="GO" id="GO:0004175">
    <property type="term" value="F:endopeptidase activity"/>
    <property type="evidence" value="ECO:0007669"/>
    <property type="project" value="UniProtKB-ARBA"/>
</dbReference>
<dbReference type="PANTHER" id="PTHR36435">
    <property type="entry name" value="SLR1288 PROTEIN"/>
    <property type="match status" value="1"/>
</dbReference>
<dbReference type="Proteomes" id="UP000245793">
    <property type="component" value="Unassembled WGS sequence"/>
</dbReference>
<dbReference type="Pfam" id="PF02517">
    <property type="entry name" value="Rce1-like"/>
    <property type="match status" value="1"/>
</dbReference>
<evidence type="ECO:0000313" key="4">
    <source>
        <dbReference type="Proteomes" id="UP000245793"/>
    </source>
</evidence>
<comment type="caution">
    <text evidence="3">The sequence shown here is derived from an EMBL/GenBank/DDBJ whole genome shotgun (WGS) entry which is preliminary data.</text>
</comment>
<feature type="transmembrane region" description="Helical" evidence="1">
    <location>
        <begin position="115"/>
        <end position="139"/>
    </location>
</feature>
<dbReference type="PANTHER" id="PTHR36435:SF1">
    <property type="entry name" value="CAAX AMINO TERMINAL PROTEASE FAMILY PROTEIN"/>
    <property type="match status" value="1"/>
</dbReference>
<keyword evidence="1" id="KW-0812">Transmembrane</keyword>
<feature type="transmembrane region" description="Helical" evidence="1">
    <location>
        <begin position="278"/>
        <end position="298"/>
    </location>
</feature>
<feature type="transmembrane region" description="Helical" evidence="1">
    <location>
        <begin position="202"/>
        <end position="228"/>
    </location>
</feature>
<dbReference type="AlphaFoldDB" id="A0A2U1E328"/>